<proteinExistence type="predicted"/>
<keyword evidence="2" id="KW-0479">Metal-binding</keyword>
<evidence type="ECO:0000256" key="2">
    <source>
        <dbReference type="ARBA" id="ARBA00022723"/>
    </source>
</evidence>
<dbReference type="PANTHER" id="PTHR46193:SF9">
    <property type="entry name" value="HALOACID DEHALOGENASE-LIKE HYDROLASE DOMAIN-CONTAINING PROTEIN SGPP"/>
    <property type="match status" value="1"/>
</dbReference>
<dbReference type="SUPFAM" id="SSF56784">
    <property type="entry name" value="HAD-like"/>
    <property type="match status" value="1"/>
</dbReference>
<name>A0A0L9UQR0_PHAAN</name>
<dbReference type="GO" id="GO:0003824">
    <property type="term" value="F:catalytic activity"/>
    <property type="evidence" value="ECO:0007669"/>
    <property type="project" value="UniProtKB-ARBA"/>
</dbReference>
<dbReference type="InterPro" id="IPR036412">
    <property type="entry name" value="HAD-like_sf"/>
</dbReference>
<evidence type="ECO:0000313" key="4">
    <source>
        <dbReference type="EMBL" id="KOM44879.1"/>
    </source>
</evidence>
<comment type="cofactor">
    <cofactor evidence="1">
        <name>Mg(2+)</name>
        <dbReference type="ChEBI" id="CHEBI:18420"/>
    </cofactor>
</comment>
<gene>
    <name evidence="4" type="ORF">LR48_Vigan06g018500</name>
</gene>
<dbReference type="InterPro" id="IPR051600">
    <property type="entry name" value="Beta-PGM-like"/>
</dbReference>
<dbReference type="InterPro" id="IPR041492">
    <property type="entry name" value="HAD_2"/>
</dbReference>
<dbReference type="InterPro" id="IPR006439">
    <property type="entry name" value="HAD-SF_hydro_IA"/>
</dbReference>
<organism evidence="4 5">
    <name type="scientific">Phaseolus angularis</name>
    <name type="common">Azuki bean</name>
    <name type="synonym">Vigna angularis</name>
    <dbReference type="NCBI Taxonomy" id="3914"/>
    <lineage>
        <taxon>Eukaryota</taxon>
        <taxon>Viridiplantae</taxon>
        <taxon>Streptophyta</taxon>
        <taxon>Embryophyta</taxon>
        <taxon>Tracheophyta</taxon>
        <taxon>Spermatophyta</taxon>
        <taxon>Magnoliopsida</taxon>
        <taxon>eudicotyledons</taxon>
        <taxon>Gunneridae</taxon>
        <taxon>Pentapetalae</taxon>
        <taxon>rosids</taxon>
        <taxon>fabids</taxon>
        <taxon>Fabales</taxon>
        <taxon>Fabaceae</taxon>
        <taxon>Papilionoideae</taxon>
        <taxon>50 kb inversion clade</taxon>
        <taxon>NPAAA clade</taxon>
        <taxon>indigoferoid/millettioid clade</taxon>
        <taxon>Phaseoleae</taxon>
        <taxon>Vigna</taxon>
    </lineage>
</organism>
<dbReference type="CDD" id="cd07505">
    <property type="entry name" value="HAD_BPGM-like"/>
    <property type="match status" value="1"/>
</dbReference>
<dbReference type="NCBIfam" id="TIGR01509">
    <property type="entry name" value="HAD-SF-IA-v3"/>
    <property type="match status" value="1"/>
</dbReference>
<dbReference type="InterPro" id="IPR023198">
    <property type="entry name" value="PGP-like_dom2"/>
</dbReference>
<reference evidence="5" key="1">
    <citation type="journal article" date="2015" name="Proc. Natl. Acad. Sci. U.S.A.">
        <title>Genome sequencing of adzuki bean (Vigna angularis) provides insight into high starch and low fat accumulation and domestication.</title>
        <authorList>
            <person name="Yang K."/>
            <person name="Tian Z."/>
            <person name="Chen C."/>
            <person name="Luo L."/>
            <person name="Zhao B."/>
            <person name="Wang Z."/>
            <person name="Yu L."/>
            <person name="Li Y."/>
            <person name="Sun Y."/>
            <person name="Li W."/>
            <person name="Chen Y."/>
            <person name="Li Y."/>
            <person name="Zhang Y."/>
            <person name="Ai D."/>
            <person name="Zhao J."/>
            <person name="Shang C."/>
            <person name="Ma Y."/>
            <person name="Wu B."/>
            <person name="Wang M."/>
            <person name="Gao L."/>
            <person name="Sun D."/>
            <person name="Zhang P."/>
            <person name="Guo F."/>
            <person name="Wang W."/>
            <person name="Li Y."/>
            <person name="Wang J."/>
            <person name="Varshney R.K."/>
            <person name="Wang J."/>
            <person name="Ling H.Q."/>
            <person name="Wan P."/>
        </authorList>
    </citation>
    <scope>NUCLEOTIDE SEQUENCE</scope>
    <source>
        <strain evidence="5">cv. Jingnong 6</strain>
    </source>
</reference>
<dbReference type="InterPro" id="IPR023214">
    <property type="entry name" value="HAD_sf"/>
</dbReference>
<dbReference type="Pfam" id="PF13419">
    <property type="entry name" value="HAD_2"/>
    <property type="match status" value="1"/>
</dbReference>
<protein>
    <submittedName>
        <fullName evidence="4">Uncharacterized protein</fullName>
    </submittedName>
</protein>
<accession>A0A0L9UQR0</accession>
<evidence type="ECO:0000313" key="5">
    <source>
        <dbReference type="Proteomes" id="UP000053144"/>
    </source>
</evidence>
<dbReference type="AlphaFoldDB" id="A0A0L9UQR0"/>
<dbReference type="Gramene" id="KOM44879">
    <property type="protein sequence ID" value="KOM44879"/>
    <property type="gene ID" value="LR48_Vigan06g018500"/>
</dbReference>
<dbReference type="STRING" id="3914.A0A0L9UQR0"/>
<dbReference type="OMA" id="MIARDYR"/>
<dbReference type="PANTHER" id="PTHR46193">
    <property type="entry name" value="6-PHOSPHOGLUCONATE PHOSPHATASE"/>
    <property type="match status" value="1"/>
</dbReference>
<dbReference type="EMBL" id="CM003376">
    <property type="protein sequence ID" value="KOM44879.1"/>
    <property type="molecule type" value="Genomic_DNA"/>
</dbReference>
<evidence type="ECO:0000256" key="3">
    <source>
        <dbReference type="ARBA" id="ARBA00022842"/>
    </source>
</evidence>
<sequence length="231" mass="26410">MGFNADTVTKEFLYDIVVGKTKDEIALSLFPDDLPRRLKFMEDEEAQFRKEVSHVWTNEGFERMRRWIERRKFKRAAVTNYSRAHAELIISKLGLSDFFDAVITKDECVHSKPHPEPYLKALEALKASKDHSLVFEASFPGVKAGVAAGMPVIYLDFKSPFDLLMEAKPAFVIKNYKNHKFWDALYELEKAGHVPCFFSFSASTKLPLANIHQAFFFALPPKVLPSITCNV</sequence>
<keyword evidence="3" id="KW-0460">Magnesium</keyword>
<dbReference type="GO" id="GO:0046872">
    <property type="term" value="F:metal ion binding"/>
    <property type="evidence" value="ECO:0007669"/>
    <property type="project" value="UniProtKB-KW"/>
</dbReference>
<dbReference type="Gene3D" id="1.10.150.240">
    <property type="entry name" value="Putative phosphatase, domain 2"/>
    <property type="match status" value="1"/>
</dbReference>
<dbReference type="Proteomes" id="UP000053144">
    <property type="component" value="Chromosome 6"/>
</dbReference>
<evidence type="ECO:0000256" key="1">
    <source>
        <dbReference type="ARBA" id="ARBA00001946"/>
    </source>
</evidence>
<dbReference type="Gene3D" id="3.40.50.1000">
    <property type="entry name" value="HAD superfamily/HAD-like"/>
    <property type="match status" value="1"/>
</dbReference>